<evidence type="ECO:0000256" key="4">
    <source>
        <dbReference type="ARBA" id="ARBA00023180"/>
    </source>
</evidence>
<dbReference type="EMBL" id="CAJNIZ010044970">
    <property type="protein sequence ID" value="CAE7706285.1"/>
    <property type="molecule type" value="Genomic_DNA"/>
</dbReference>
<evidence type="ECO:0000313" key="6">
    <source>
        <dbReference type="EMBL" id="CAE7706285.1"/>
    </source>
</evidence>
<proteinExistence type="inferred from homology"/>
<organism evidence="6 7">
    <name type="scientific">Symbiodinium pilosum</name>
    <name type="common">Dinoflagellate</name>
    <dbReference type="NCBI Taxonomy" id="2952"/>
    <lineage>
        <taxon>Eukaryota</taxon>
        <taxon>Sar</taxon>
        <taxon>Alveolata</taxon>
        <taxon>Dinophyceae</taxon>
        <taxon>Suessiales</taxon>
        <taxon>Symbiodiniaceae</taxon>
        <taxon>Symbiodinium</taxon>
    </lineage>
</organism>
<feature type="chain" id="PRO_5032464315" evidence="5">
    <location>
        <begin position="16"/>
        <end position="436"/>
    </location>
</feature>
<comment type="similarity">
    <text evidence="1">Belongs to the glycosyl hydrolase 72 family.</text>
</comment>
<dbReference type="PANTHER" id="PTHR31468:SF2">
    <property type="entry name" value="1,3-BETA-GLUCANOSYLTRANSFERASE GAS1"/>
    <property type="match status" value="1"/>
</dbReference>
<comment type="caution">
    <text evidence="6">The sequence shown here is derived from an EMBL/GenBank/DDBJ whole genome shotgun (WGS) entry which is preliminary data.</text>
</comment>
<sequence length="436" mass="48319">MRSTLVALLCGAATASNHTLRAGTAAAAPIVIQGNMLFNAGTGERFFAKGIAYNPRNGNVGQVLGEKKPECKAGTPKFPPLAYYGDPSADEMADQFTEYLPLIKNLGANTIRLYNIDPEKSHRKFMEKAASLGIYVLVPLTRGDWGFLPALPSPQCYHADLPDYGHVGLNLLTSAKLIVDQFSQYANTLMFVVGNEIELLDKEGMAAYPCVKALTRDIKRYQKEKGYRTVPLIYSDKDQGNKDRVNIANYLTCALESPDDAVDAFGLNAYSWCDPAYDSFRFSPYKSIADDFTSFSKPFMFTEFGCNIGAWQWSCPAYKGGRTWPQVGVMMDEMSDLVSGAVAFEFSMENNEFGLVLTPGFLQGQNEIRFTDSYYALQKEFKGHTAKGFAQPTRSAPSQCISKEMANEMQQRHHVSQISDWSRLPSTPVMPETVLP</sequence>
<name>A0A812WWC8_SYMPI</name>
<protein>
    <submittedName>
        <fullName evidence="6">EPD2 protein</fullName>
    </submittedName>
</protein>
<dbReference type="Pfam" id="PF03198">
    <property type="entry name" value="Glyco_hydro_72"/>
    <property type="match status" value="1"/>
</dbReference>
<gene>
    <name evidence="6" type="primary">EPD2</name>
    <name evidence="6" type="ORF">SPIL2461_LOCUS19938</name>
</gene>
<dbReference type="PANTHER" id="PTHR31468">
    <property type="entry name" value="1,3-BETA-GLUCANOSYLTRANSFERASE GAS1"/>
    <property type="match status" value="1"/>
</dbReference>
<keyword evidence="2 5" id="KW-0732">Signal</keyword>
<evidence type="ECO:0000313" key="7">
    <source>
        <dbReference type="Proteomes" id="UP000649617"/>
    </source>
</evidence>
<dbReference type="AlphaFoldDB" id="A0A812WWC8"/>
<dbReference type="InterPro" id="IPR017853">
    <property type="entry name" value="GH"/>
</dbReference>
<accession>A0A812WWC8</accession>
<evidence type="ECO:0000256" key="3">
    <source>
        <dbReference type="ARBA" id="ARBA00023157"/>
    </source>
</evidence>
<dbReference type="GO" id="GO:0034411">
    <property type="term" value="P:cell wall (1-&gt;3)-beta-D-glucan biosynthetic process"/>
    <property type="evidence" value="ECO:0007669"/>
    <property type="project" value="TreeGrafter"/>
</dbReference>
<evidence type="ECO:0000256" key="1">
    <source>
        <dbReference type="ARBA" id="ARBA00007528"/>
    </source>
</evidence>
<dbReference type="GO" id="GO:0005886">
    <property type="term" value="C:plasma membrane"/>
    <property type="evidence" value="ECO:0007669"/>
    <property type="project" value="TreeGrafter"/>
</dbReference>
<keyword evidence="3" id="KW-1015">Disulfide bond</keyword>
<dbReference type="GO" id="GO:0042124">
    <property type="term" value="F:1,3-beta-glucanosyltransferase activity"/>
    <property type="evidence" value="ECO:0007669"/>
    <property type="project" value="TreeGrafter"/>
</dbReference>
<keyword evidence="4" id="KW-0325">Glycoprotein</keyword>
<dbReference type="InterPro" id="IPR004886">
    <property type="entry name" value="Glucanosyltransferase"/>
</dbReference>
<dbReference type="Proteomes" id="UP000649617">
    <property type="component" value="Unassembled WGS sequence"/>
</dbReference>
<dbReference type="SUPFAM" id="SSF51445">
    <property type="entry name" value="(Trans)glycosidases"/>
    <property type="match status" value="1"/>
</dbReference>
<feature type="signal peptide" evidence="5">
    <location>
        <begin position="1"/>
        <end position="15"/>
    </location>
</feature>
<dbReference type="OrthoDB" id="421038at2759"/>
<keyword evidence="7" id="KW-1185">Reference proteome</keyword>
<evidence type="ECO:0000256" key="2">
    <source>
        <dbReference type="ARBA" id="ARBA00022729"/>
    </source>
</evidence>
<reference evidence="6" key="1">
    <citation type="submission" date="2021-02" db="EMBL/GenBank/DDBJ databases">
        <authorList>
            <person name="Dougan E. K."/>
            <person name="Rhodes N."/>
            <person name="Thang M."/>
            <person name="Chan C."/>
        </authorList>
    </citation>
    <scope>NUCLEOTIDE SEQUENCE</scope>
</reference>
<dbReference type="Gene3D" id="3.20.20.80">
    <property type="entry name" value="Glycosidases"/>
    <property type="match status" value="1"/>
</dbReference>
<evidence type="ECO:0000256" key="5">
    <source>
        <dbReference type="SAM" id="SignalP"/>
    </source>
</evidence>